<evidence type="ECO:0000256" key="9">
    <source>
        <dbReference type="SAM" id="Phobius"/>
    </source>
</evidence>
<dbReference type="InterPro" id="IPR045158">
    <property type="entry name" value="KEA4/5/6-like"/>
</dbReference>
<comment type="subcellular location">
    <subcellularLocation>
        <location evidence="1">Membrane</location>
        <topology evidence="1">Multi-pass membrane protein</topology>
    </subcellularLocation>
</comment>
<keyword evidence="4 9" id="KW-0812">Transmembrane</keyword>
<evidence type="ECO:0000256" key="8">
    <source>
        <dbReference type="ARBA" id="ARBA00023136"/>
    </source>
</evidence>
<evidence type="ECO:0000256" key="6">
    <source>
        <dbReference type="ARBA" id="ARBA00022989"/>
    </source>
</evidence>
<keyword evidence="2" id="KW-0813">Transport</keyword>
<protein>
    <submittedName>
        <fullName evidence="11">Transmembrane and coiled-coil domain-containing protein 3</fullName>
    </submittedName>
</protein>
<comment type="caution">
    <text evidence="11">The sequence shown here is derived from an EMBL/GenBank/DDBJ whole genome shotgun (WGS) entry which is preliminary data.</text>
</comment>
<feature type="transmembrane region" description="Helical" evidence="9">
    <location>
        <begin position="214"/>
        <end position="239"/>
    </location>
</feature>
<accession>A0AA35QWP2</accession>
<feature type="domain" description="Cation/H+ exchanger transmembrane" evidence="10">
    <location>
        <begin position="4"/>
        <end position="278"/>
    </location>
</feature>
<keyword evidence="12" id="KW-1185">Reference proteome</keyword>
<evidence type="ECO:0000256" key="4">
    <source>
        <dbReference type="ARBA" id="ARBA00022692"/>
    </source>
</evidence>
<evidence type="ECO:0000256" key="1">
    <source>
        <dbReference type="ARBA" id="ARBA00004141"/>
    </source>
</evidence>
<dbReference type="Gene3D" id="1.20.1530.20">
    <property type="match status" value="1"/>
</dbReference>
<reference evidence="11" key="1">
    <citation type="submission" date="2023-03" db="EMBL/GenBank/DDBJ databases">
        <authorList>
            <person name="Steffen K."/>
            <person name="Cardenas P."/>
        </authorList>
    </citation>
    <scope>NUCLEOTIDE SEQUENCE</scope>
</reference>
<dbReference type="GO" id="GO:0016020">
    <property type="term" value="C:membrane"/>
    <property type="evidence" value="ECO:0007669"/>
    <property type="project" value="UniProtKB-SubCell"/>
</dbReference>
<keyword evidence="8 9" id="KW-0472">Membrane</keyword>
<evidence type="ECO:0000256" key="3">
    <source>
        <dbReference type="ARBA" id="ARBA00022449"/>
    </source>
</evidence>
<dbReference type="Proteomes" id="UP001174909">
    <property type="component" value="Unassembled WGS sequence"/>
</dbReference>
<sequence length="280" mass="30260">MLIVCGGALGMVIGVSVGVRMSMGLTVVACLSLSSAPLARRFIDDSVEVVGHLNGLLVMQDIQLGTLVALIPLFADRPASVGGWNIAALFYGFLQLLQTLLLGSLGNRPEAVLLGSVAVCFLLLLVADYLGASMELGCFLAGLAIGSQGHSIVEQVKRLVEPLRDFLSLFFFASLGEYKTGLYRIVRENFCDLMANENFAEKVPRLPDILRSEFSMILGVTFCVLVVKFLLSLLVLGVFTGHCHTSTWLLSLSLSSVSEFSFLLTSRARRLGIISREVPQ</sequence>
<dbReference type="AlphaFoldDB" id="A0AA35QWP2"/>
<dbReference type="InterPro" id="IPR006153">
    <property type="entry name" value="Cation/H_exchanger_TM"/>
</dbReference>
<keyword evidence="7" id="KW-0406">Ion transport</keyword>
<evidence type="ECO:0000256" key="2">
    <source>
        <dbReference type="ARBA" id="ARBA00022448"/>
    </source>
</evidence>
<keyword evidence="6 9" id="KW-1133">Transmembrane helix</keyword>
<evidence type="ECO:0000313" key="11">
    <source>
        <dbReference type="EMBL" id="CAI7994390.1"/>
    </source>
</evidence>
<dbReference type="PANTHER" id="PTHR16254:SF14">
    <property type="entry name" value="TRANSMEMBRANE AND COILED-COIL DOMAIN-CONTAINING PROTEIN 3"/>
    <property type="match status" value="1"/>
</dbReference>
<evidence type="ECO:0000259" key="10">
    <source>
        <dbReference type="Pfam" id="PF00999"/>
    </source>
</evidence>
<feature type="transmembrane region" description="Helical" evidence="9">
    <location>
        <begin position="111"/>
        <end position="130"/>
    </location>
</feature>
<proteinExistence type="predicted"/>
<keyword evidence="5" id="KW-0732">Signal</keyword>
<evidence type="ECO:0000256" key="5">
    <source>
        <dbReference type="ARBA" id="ARBA00022729"/>
    </source>
</evidence>
<dbReference type="Pfam" id="PF00999">
    <property type="entry name" value="Na_H_Exchanger"/>
    <property type="match status" value="1"/>
</dbReference>
<feature type="transmembrane region" description="Helical" evidence="9">
    <location>
        <begin position="86"/>
        <end position="105"/>
    </location>
</feature>
<name>A0AA35QWP2_GEOBA</name>
<gene>
    <name evidence="11" type="ORF">GBAR_LOCUS1433</name>
</gene>
<dbReference type="EMBL" id="CASHTH010000212">
    <property type="protein sequence ID" value="CAI7994390.1"/>
    <property type="molecule type" value="Genomic_DNA"/>
</dbReference>
<dbReference type="InterPro" id="IPR038770">
    <property type="entry name" value="Na+/solute_symporter_sf"/>
</dbReference>
<dbReference type="GO" id="GO:0015386">
    <property type="term" value="F:potassium:proton antiporter activity"/>
    <property type="evidence" value="ECO:0007669"/>
    <property type="project" value="InterPro"/>
</dbReference>
<keyword evidence="3" id="KW-0050">Antiport</keyword>
<organism evidence="11 12">
    <name type="scientific">Geodia barretti</name>
    <name type="common">Barrett's horny sponge</name>
    <dbReference type="NCBI Taxonomy" id="519541"/>
    <lineage>
        <taxon>Eukaryota</taxon>
        <taxon>Metazoa</taxon>
        <taxon>Porifera</taxon>
        <taxon>Demospongiae</taxon>
        <taxon>Heteroscleromorpha</taxon>
        <taxon>Tetractinellida</taxon>
        <taxon>Astrophorina</taxon>
        <taxon>Geodiidae</taxon>
        <taxon>Geodia</taxon>
    </lineage>
</organism>
<dbReference type="PANTHER" id="PTHR16254">
    <property type="entry name" value="POTASSIUM/PROTON ANTIPORTER-RELATED"/>
    <property type="match status" value="1"/>
</dbReference>
<evidence type="ECO:0000313" key="12">
    <source>
        <dbReference type="Proteomes" id="UP001174909"/>
    </source>
</evidence>
<evidence type="ECO:0000256" key="7">
    <source>
        <dbReference type="ARBA" id="ARBA00023065"/>
    </source>
</evidence>